<evidence type="ECO:0000313" key="2">
    <source>
        <dbReference type="Proteomes" id="UP001152484"/>
    </source>
</evidence>
<reference evidence="1" key="1">
    <citation type="submission" date="2022-07" db="EMBL/GenBank/DDBJ databases">
        <authorList>
            <person name="Macas J."/>
            <person name="Novak P."/>
            <person name="Neumann P."/>
        </authorList>
    </citation>
    <scope>NUCLEOTIDE SEQUENCE</scope>
</reference>
<dbReference type="OrthoDB" id="1300414at2759"/>
<gene>
    <name evidence="1" type="ORF">CEURO_LOCUS11661</name>
</gene>
<comment type="caution">
    <text evidence="1">The sequence shown here is derived from an EMBL/GenBank/DDBJ whole genome shotgun (WGS) entry which is preliminary data.</text>
</comment>
<keyword evidence="2" id="KW-1185">Reference proteome</keyword>
<sequence>MDDIETKFTKKDRISDDFDVHLSSYCLSIFMTRGRALGKATPKLVTTNEWEEIHFFVLNNCDEVKPFIVDYQSEVASSTTMTSIQKKKFILWFRDRVTTLSKENNSSVSKHLLALAHGPNRAVTSVNGYIINGSMFRTVKSERGRETQNNGVVAKGESGVENLEYYGVLQEIIEAQYIGANHVTLFKCDW</sequence>
<dbReference type="PANTHER" id="PTHR48258">
    <property type="entry name" value="DUF4218 DOMAIN-CONTAINING PROTEIN-RELATED"/>
    <property type="match status" value="1"/>
</dbReference>
<protein>
    <recommendedName>
        <fullName evidence="3">DUF4216 domain-containing protein</fullName>
    </recommendedName>
</protein>
<proteinExistence type="predicted"/>
<dbReference type="AlphaFoldDB" id="A0A9P1EA35"/>
<name>A0A9P1EA35_CUSEU</name>
<dbReference type="PANTHER" id="PTHR48258:SF3">
    <property type="entry name" value="FK506-BINDING PROTEIN 4-LIKE ISOFORM X1"/>
    <property type="match status" value="1"/>
</dbReference>
<accession>A0A9P1EA35</accession>
<organism evidence="1 2">
    <name type="scientific">Cuscuta europaea</name>
    <name type="common">European dodder</name>
    <dbReference type="NCBI Taxonomy" id="41803"/>
    <lineage>
        <taxon>Eukaryota</taxon>
        <taxon>Viridiplantae</taxon>
        <taxon>Streptophyta</taxon>
        <taxon>Embryophyta</taxon>
        <taxon>Tracheophyta</taxon>
        <taxon>Spermatophyta</taxon>
        <taxon>Magnoliopsida</taxon>
        <taxon>eudicotyledons</taxon>
        <taxon>Gunneridae</taxon>
        <taxon>Pentapetalae</taxon>
        <taxon>asterids</taxon>
        <taxon>lamiids</taxon>
        <taxon>Solanales</taxon>
        <taxon>Convolvulaceae</taxon>
        <taxon>Cuscuteae</taxon>
        <taxon>Cuscuta</taxon>
        <taxon>Cuscuta subgen. Cuscuta</taxon>
    </lineage>
</organism>
<dbReference type="Proteomes" id="UP001152484">
    <property type="component" value="Unassembled WGS sequence"/>
</dbReference>
<dbReference type="EMBL" id="CAMAPE010000027">
    <property type="protein sequence ID" value="CAH9091665.1"/>
    <property type="molecule type" value="Genomic_DNA"/>
</dbReference>
<evidence type="ECO:0008006" key="3">
    <source>
        <dbReference type="Google" id="ProtNLM"/>
    </source>
</evidence>
<evidence type="ECO:0000313" key="1">
    <source>
        <dbReference type="EMBL" id="CAH9091665.1"/>
    </source>
</evidence>